<keyword evidence="2" id="KW-0009">Actin-binding</keyword>
<keyword evidence="6" id="KW-1185">Reference proteome</keyword>
<feature type="region of interest" description="Disordered" evidence="3">
    <location>
        <begin position="30"/>
        <end position="52"/>
    </location>
</feature>
<accession>A0A8C4NLR2</accession>
<feature type="domain" description="Gelsolin-like" evidence="4">
    <location>
        <begin position="244"/>
        <end position="315"/>
    </location>
</feature>
<dbReference type="PRINTS" id="PR00597">
    <property type="entry name" value="GELSOLIN"/>
</dbReference>
<feature type="domain" description="Gelsolin-like" evidence="4">
    <location>
        <begin position="348"/>
        <end position="410"/>
    </location>
</feature>
<evidence type="ECO:0000256" key="1">
    <source>
        <dbReference type="ARBA" id="ARBA00022737"/>
    </source>
</evidence>
<dbReference type="AlphaFoldDB" id="A0A8C4NLR2"/>
<evidence type="ECO:0000259" key="4">
    <source>
        <dbReference type="Pfam" id="PF00626"/>
    </source>
</evidence>
<dbReference type="GO" id="GO:0051016">
    <property type="term" value="P:barbed-end actin filament capping"/>
    <property type="evidence" value="ECO:0007669"/>
    <property type="project" value="TreeGrafter"/>
</dbReference>
<dbReference type="CDD" id="cd11280">
    <property type="entry name" value="gelsolin_like"/>
    <property type="match status" value="1"/>
</dbReference>
<name>A0A8C4NLR2_EPTBU</name>
<dbReference type="OMA" id="HIHEKEY"/>
<dbReference type="GO" id="GO:0005546">
    <property type="term" value="F:phosphatidylinositol-4,5-bisphosphate binding"/>
    <property type="evidence" value="ECO:0007669"/>
    <property type="project" value="TreeGrafter"/>
</dbReference>
<dbReference type="CDD" id="cd11291">
    <property type="entry name" value="gelsolin_S6_like"/>
    <property type="match status" value="1"/>
</dbReference>
<dbReference type="SUPFAM" id="SSF55753">
    <property type="entry name" value="Actin depolymerizing proteins"/>
    <property type="match status" value="3"/>
</dbReference>
<evidence type="ECO:0000313" key="5">
    <source>
        <dbReference type="Ensembl" id="ENSEBUP00000004913.1"/>
    </source>
</evidence>
<sequence length="439" mass="49965">MQGTESQVFKSKFHHWDDVLRVDYTRTAKALSQERESPQCTGDRPKQPGPQMKADLTALFMPRQDIIPLSEAKQAIEDWNEDLDGMEGFVLEGKRFTRLPETEFGHFYSHECYVFLCRYWVPVESPAGEVEGDGAGEDVADGDEGLEDVQCIVYFWQGSDAPSMGWLTFTFSLQKKFESLFPGRLEVVKMQQQQEAPRFLSHFRRRFLVHQGKRLAPGTSSGTTSAFYHIRSNNSAIYTRCIQINADSSLLNSGFCYILKVPLANVEEGAVVYVWIGSRASRDEAKLAEDIAVFMSEDSSNKQVVNEGQEPDLFWSSLGGKKPYDEDSAFMHHVRLFRCSNERGFFTVSEKCSDFCQEDLANDDVMILDNGTEVYMWVGAESSQVEIKLGLKAAQVYIRHLANQTTPSPRRLRLVRRGNEVPAFSHCFHAWRPFPRPVQ</sequence>
<dbReference type="CDD" id="cd11288">
    <property type="entry name" value="gelsolin_S5_like"/>
    <property type="match status" value="1"/>
</dbReference>
<dbReference type="GO" id="GO:0005634">
    <property type="term" value="C:nucleus"/>
    <property type="evidence" value="ECO:0007669"/>
    <property type="project" value="TreeGrafter"/>
</dbReference>
<keyword evidence="1" id="KW-0677">Repeat</keyword>
<dbReference type="InterPro" id="IPR007123">
    <property type="entry name" value="Gelsolin-like_dom"/>
</dbReference>
<dbReference type="GeneTree" id="ENSGT00940000156643"/>
<dbReference type="InterPro" id="IPR007122">
    <property type="entry name" value="Villin/Gelsolin"/>
</dbReference>
<dbReference type="Proteomes" id="UP000694388">
    <property type="component" value="Unplaced"/>
</dbReference>
<dbReference type="GO" id="GO:0015629">
    <property type="term" value="C:actin cytoskeleton"/>
    <property type="evidence" value="ECO:0007669"/>
    <property type="project" value="TreeGrafter"/>
</dbReference>
<dbReference type="GO" id="GO:0051015">
    <property type="term" value="F:actin filament binding"/>
    <property type="evidence" value="ECO:0007669"/>
    <property type="project" value="InterPro"/>
</dbReference>
<dbReference type="InterPro" id="IPR029006">
    <property type="entry name" value="ADF-H/Gelsolin-like_dom_sf"/>
</dbReference>
<organism evidence="5 6">
    <name type="scientific">Eptatretus burgeri</name>
    <name type="common">Inshore hagfish</name>
    <dbReference type="NCBI Taxonomy" id="7764"/>
    <lineage>
        <taxon>Eukaryota</taxon>
        <taxon>Metazoa</taxon>
        <taxon>Chordata</taxon>
        <taxon>Craniata</taxon>
        <taxon>Vertebrata</taxon>
        <taxon>Cyclostomata</taxon>
        <taxon>Myxini</taxon>
        <taxon>Myxiniformes</taxon>
        <taxon>Myxinidae</taxon>
        <taxon>Eptatretinae</taxon>
        <taxon>Eptatretus</taxon>
    </lineage>
</organism>
<dbReference type="GO" id="GO:0005737">
    <property type="term" value="C:cytoplasm"/>
    <property type="evidence" value="ECO:0007669"/>
    <property type="project" value="TreeGrafter"/>
</dbReference>
<evidence type="ECO:0000313" key="6">
    <source>
        <dbReference type="Proteomes" id="UP000694388"/>
    </source>
</evidence>
<evidence type="ECO:0000256" key="2">
    <source>
        <dbReference type="ARBA" id="ARBA00023203"/>
    </source>
</evidence>
<protein>
    <recommendedName>
        <fullName evidence="4">Gelsolin-like domain-containing protein</fullName>
    </recommendedName>
</protein>
<dbReference type="GO" id="GO:0051014">
    <property type="term" value="P:actin filament severing"/>
    <property type="evidence" value="ECO:0007669"/>
    <property type="project" value="TreeGrafter"/>
</dbReference>
<dbReference type="GO" id="GO:0030239">
    <property type="term" value="P:myofibril assembly"/>
    <property type="evidence" value="ECO:0007669"/>
    <property type="project" value="TreeGrafter"/>
</dbReference>
<dbReference type="Gene3D" id="3.40.20.10">
    <property type="entry name" value="Severin"/>
    <property type="match status" value="3"/>
</dbReference>
<evidence type="ECO:0000256" key="3">
    <source>
        <dbReference type="SAM" id="MobiDB-lite"/>
    </source>
</evidence>
<dbReference type="Pfam" id="PF00626">
    <property type="entry name" value="Gelsolin"/>
    <property type="match status" value="2"/>
</dbReference>
<dbReference type="GO" id="GO:0008154">
    <property type="term" value="P:actin polymerization or depolymerization"/>
    <property type="evidence" value="ECO:0007669"/>
    <property type="project" value="TreeGrafter"/>
</dbReference>
<dbReference type="FunFam" id="3.40.20.10:FF:000034">
    <property type="entry name" value="protein flightless-1 homolog isoform X1"/>
    <property type="match status" value="1"/>
</dbReference>
<dbReference type="PANTHER" id="PTHR11977:SF51">
    <property type="entry name" value="PROTEIN FLIGHTLESS-1 HOMOLOG"/>
    <property type="match status" value="1"/>
</dbReference>
<reference evidence="5" key="2">
    <citation type="submission" date="2025-09" db="UniProtKB">
        <authorList>
            <consortium name="Ensembl"/>
        </authorList>
    </citation>
    <scope>IDENTIFICATION</scope>
</reference>
<dbReference type="SMART" id="SM00262">
    <property type="entry name" value="GEL"/>
    <property type="match status" value="3"/>
</dbReference>
<dbReference type="PANTHER" id="PTHR11977">
    <property type="entry name" value="VILLIN"/>
    <property type="match status" value="1"/>
</dbReference>
<proteinExistence type="predicted"/>
<reference evidence="5" key="1">
    <citation type="submission" date="2025-08" db="UniProtKB">
        <authorList>
            <consortium name="Ensembl"/>
        </authorList>
    </citation>
    <scope>IDENTIFICATION</scope>
</reference>
<dbReference type="Ensembl" id="ENSEBUT00000005351.1">
    <property type="protein sequence ID" value="ENSEBUP00000004913.1"/>
    <property type="gene ID" value="ENSEBUG00000003402.1"/>
</dbReference>